<dbReference type="InterPro" id="IPR001387">
    <property type="entry name" value="Cro/C1-type_HTH"/>
</dbReference>
<keyword evidence="4 7" id="KW-0547">Nucleotide-binding</keyword>
<dbReference type="InterPro" id="IPR022310">
    <property type="entry name" value="NAD/GMP_synthase"/>
</dbReference>
<feature type="active site" description="For glutaminase activity" evidence="7">
    <location>
        <position position="116"/>
    </location>
</feature>
<evidence type="ECO:0000313" key="12">
    <source>
        <dbReference type="EMBL" id="OGF78199.1"/>
    </source>
</evidence>
<feature type="binding site" evidence="7">
    <location>
        <position position="628"/>
    </location>
    <ligand>
        <name>deamido-NAD(+)</name>
        <dbReference type="ChEBI" id="CHEBI:58437"/>
        <note>ligand shared between two neighboring subunits</note>
    </ligand>
</feature>
<feature type="binding site" evidence="7">
    <location>
        <position position="207"/>
    </location>
    <ligand>
        <name>L-glutamine</name>
        <dbReference type="ChEBI" id="CHEBI:58359"/>
    </ligand>
</feature>
<feature type="active site" description="Proton acceptor; for glutaminase activity" evidence="7">
    <location>
        <position position="47"/>
    </location>
</feature>
<comment type="caution">
    <text evidence="12">The sequence shown here is derived from an EMBL/GenBank/DDBJ whole genome shotgun (WGS) entry which is preliminary data.</text>
</comment>
<evidence type="ECO:0000259" key="10">
    <source>
        <dbReference type="PROSITE" id="PS50263"/>
    </source>
</evidence>
<dbReference type="PANTHER" id="PTHR23090">
    <property type="entry name" value="NH 3 /GLUTAMINE-DEPENDENT NAD + SYNTHETASE"/>
    <property type="match status" value="1"/>
</dbReference>
<dbReference type="Proteomes" id="UP000178425">
    <property type="component" value="Unassembled WGS sequence"/>
</dbReference>
<dbReference type="NCBIfam" id="NF002730">
    <property type="entry name" value="PRK02628.1"/>
    <property type="match status" value="1"/>
</dbReference>
<dbReference type="InterPro" id="IPR014445">
    <property type="entry name" value="Gln-dep_NAD_synthase"/>
</dbReference>
<dbReference type="Pfam" id="PF02540">
    <property type="entry name" value="NAD_synthase"/>
    <property type="match status" value="1"/>
</dbReference>
<evidence type="ECO:0000256" key="8">
    <source>
        <dbReference type="PIRNR" id="PIRNR006630"/>
    </source>
</evidence>
<dbReference type="EMBL" id="MFHI01000032">
    <property type="protein sequence ID" value="OGF78199.1"/>
    <property type="molecule type" value="Genomic_DNA"/>
</dbReference>
<dbReference type="GO" id="GO:0004359">
    <property type="term" value="F:glutaminase activity"/>
    <property type="evidence" value="ECO:0007669"/>
    <property type="project" value="InterPro"/>
</dbReference>
<feature type="binding site" evidence="7">
    <location>
        <position position="201"/>
    </location>
    <ligand>
        <name>L-glutamine</name>
        <dbReference type="ChEBI" id="CHEBI:58359"/>
    </ligand>
</feature>
<feature type="binding site" evidence="7">
    <location>
        <position position="122"/>
    </location>
    <ligand>
        <name>L-glutamine</name>
        <dbReference type="ChEBI" id="CHEBI:58359"/>
    </ligand>
</feature>
<organism evidence="12 13">
    <name type="scientific">Candidatus Giovannonibacteria bacterium RIFCSPHIGHO2_02_43_13</name>
    <dbReference type="NCBI Taxonomy" id="1798330"/>
    <lineage>
        <taxon>Bacteria</taxon>
        <taxon>Candidatus Giovannoniibacteriota</taxon>
    </lineage>
</organism>
<feature type="active site" description="Nucleophile; for glutaminase activity" evidence="7">
    <location>
        <position position="174"/>
    </location>
</feature>
<protein>
    <recommendedName>
        <fullName evidence="7 8">Glutamine-dependent NAD(+) synthetase</fullName>
        <ecNumber evidence="7 8">6.3.5.1</ecNumber>
    </recommendedName>
    <alternativeName>
        <fullName evidence="7 8">NAD(+) synthase [glutamine-hydrolyzing]</fullName>
    </alternativeName>
</protein>
<dbReference type="SUPFAM" id="SSF56317">
    <property type="entry name" value="Carbon-nitrogen hydrolase"/>
    <property type="match status" value="1"/>
</dbReference>
<dbReference type="GO" id="GO:0008795">
    <property type="term" value="F:NAD+ synthase activity"/>
    <property type="evidence" value="ECO:0007669"/>
    <property type="project" value="UniProtKB-UniRule"/>
</dbReference>
<dbReference type="GO" id="GO:0005737">
    <property type="term" value="C:cytoplasm"/>
    <property type="evidence" value="ECO:0007669"/>
    <property type="project" value="InterPro"/>
</dbReference>
<dbReference type="CDD" id="cd07570">
    <property type="entry name" value="GAT_Gln-NAD-synth"/>
    <property type="match status" value="1"/>
</dbReference>
<accession>A0A1F5WRA4</accession>
<feature type="binding site" evidence="7">
    <location>
        <begin position="366"/>
        <end position="373"/>
    </location>
    <ligand>
        <name>ATP</name>
        <dbReference type="ChEBI" id="CHEBI:30616"/>
    </ligand>
</feature>
<dbReference type="NCBIfam" id="TIGR00552">
    <property type="entry name" value="nadE"/>
    <property type="match status" value="1"/>
</dbReference>
<dbReference type="GO" id="GO:0003952">
    <property type="term" value="F:NAD+ synthase (glutamine-hydrolyzing) activity"/>
    <property type="evidence" value="ECO:0007669"/>
    <property type="project" value="UniProtKB-UniRule"/>
</dbReference>
<dbReference type="AlphaFoldDB" id="A0A1F5WRA4"/>
<dbReference type="PROSITE" id="PS50943">
    <property type="entry name" value="HTH_CROC1"/>
    <property type="match status" value="1"/>
</dbReference>
<evidence type="ECO:0000259" key="11">
    <source>
        <dbReference type="PROSITE" id="PS50943"/>
    </source>
</evidence>
<dbReference type="UniPathway" id="UPA00253">
    <property type="reaction ID" value="UER00334"/>
</dbReference>
<comment type="catalytic activity">
    <reaction evidence="7 8">
        <text>deamido-NAD(+) + L-glutamine + ATP + H2O = L-glutamate + AMP + diphosphate + NAD(+) + H(+)</text>
        <dbReference type="Rhea" id="RHEA:24384"/>
        <dbReference type="ChEBI" id="CHEBI:15377"/>
        <dbReference type="ChEBI" id="CHEBI:15378"/>
        <dbReference type="ChEBI" id="CHEBI:29985"/>
        <dbReference type="ChEBI" id="CHEBI:30616"/>
        <dbReference type="ChEBI" id="CHEBI:33019"/>
        <dbReference type="ChEBI" id="CHEBI:57540"/>
        <dbReference type="ChEBI" id="CHEBI:58359"/>
        <dbReference type="ChEBI" id="CHEBI:58437"/>
        <dbReference type="ChEBI" id="CHEBI:456215"/>
        <dbReference type="EC" id="6.3.5.1"/>
    </reaction>
</comment>
<evidence type="ECO:0000256" key="2">
    <source>
        <dbReference type="ARBA" id="ARBA00007145"/>
    </source>
</evidence>
<feature type="binding site" evidence="7">
    <location>
        <position position="475"/>
    </location>
    <ligand>
        <name>ATP</name>
        <dbReference type="ChEBI" id="CHEBI:30616"/>
    </ligand>
</feature>
<dbReference type="InterPro" id="IPR003010">
    <property type="entry name" value="C-N_Hydrolase"/>
</dbReference>
<evidence type="ECO:0000313" key="13">
    <source>
        <dbReference type="Proteomes" id="UP000178425"/>
    </source>
</evidence>
<dbReference type="InterPro" id="IPR014729">
    <property type="entry name" value="Rossmann-like_a/b/a_fold"/>
</dbReference>
<evidence type="ECO:0000256" key="4">
    <source>
        <dbReference type="ARBA" id="ARBA00022741"/>
    </source>
</evidence>
<comment type="function">
    <text evidence="7">Catalyzes the ATP-dependent amidation of deamido-NAD to form NAD. Uses L-glutamine as a nitrogen source.</text>
</comment>
<dbReference type="Gene3D" id="3.40.50.620">
    <property type="entry name" value="HUPs"/>
    <property type="match status" value="1"/>
</dbReference>
<dbReference type="InterPro" id="IPR041856">
    <property type="entry name" value="NAD+_synth_C"/>
</dbReference>
<dbReference type="PROSITE" id="PS50263">
    <property type="entry name" value="CN_HYDROLASE"/>
    <property type="match status" value="1"/>
</dbReference>
<reference evidence="12 13" key="1">
    <citation type="journal article" date="2016" name="Nat. Commun.">
        <title>Thousands of microbial genomes shed light on interconnected biogeochemical processes in an aquifer system.</title>
        <authorList>
            <person name="Anantharaman K."/>
            <person name="Brown C.T."/>
            <person name="Hug L.A."/>
            <person name="Sharon I."/>
            <person name="Castelle C.J."/>
            <person name="Probst A.J."/>
            <person name="Thomas B.C."/>
            <person name="Singh A."/>
            <person name="Wilkins M.J."/>
            <person name="Karaoz U."/>
            <person name="Brodie E.L."/>
            <person name="Williams K.H."/>
            <person name="Hubbard S.S."/>
            <person name="Banfield J.F."/>
        </authorList>
    </citation>
    <scope>NUCLEOTIDE SEQUENCE [LARGE SCALE GENOMIC DNA]</scope>
</reference>
<dbReference type="HAMAP" id="MF_02090">
    <property type="entry name" value="NadE_glutamine_dep"/>
    <property type="match status" value="1"/>
</dbReference>
<evidence type="ECO:0000256" key="6">
    <source>
        <dbReference type="ARBA" id="ARBA00023027"/>
    </source>
</evidence>
<sequence length="665" mass="74279">MENFGYIKIAAVSPPLKVADMEYNAEKIIEFAKKAETNGAKIIVFPELSTTGYTSADLFFQRKLLEKSTESLNKIKTFSEEIKSLIIVGAPIETSGKLFNAAIVICKGKILGIVPKTYIPGYKEFYEERWFASARDLTATFFSSELLGNDIPISTDILFRFSGFPEAVLGIEICEDLWTPNPPSSYQAPHGANIIANLSASNELVGKADYRKDLVIQQSARIISAYIHSSCGVNESTTDLVFGGHAIIAENGTIIKESKRFERDGEIIYGDIDIEHLLHDRAKTTSFGESIRESPKKDFRFIEIPNFDVGRPSGRVTSLSRHIDPYPFVPQNTLELDKRSEEIFSIQTAGLAKRLESARMNKIILGLSGGLDSTLALLVAVKTCELLKLSKKNIYAFTMPGFGTSKRTKSNAKKLAEALGITLEEINILKGVTVHLAELKHKGAEDVTYQNTQARYRTMILMNKSNQLHGIVLGTGDLSEIALGWCTFNGDHISHYNVNASIPKTLVKYLVNWVSEQKEFLGAQKVLKDILATPISPELVTVRQARDKKTKIQETEKLVGPYALHDFFLYHFVRWGSSTSKILFLAKLAFQEAKLPLGSLASKSKFTEAEIKKWLKVFITRFFKNQWKRSVMPDGPKVGSVSLSPRGDWRMPSDAEVKIWLKDLK</sequence>
<dbReference type="FunFam" id="1.10.10.1140:FF:000001">
    <property type="entry name" value="Glutamine-dependent NAD(+) synthetase"/>
    <property type="match status" value="1"/>
</dbReference>
<dbReference type="GO" id="GO:0005524">
    <property type="term" value="F:ATP binding"/>
    <property type="evidence" value="ECO:0007669"/>
    <property type="project" value="UniProtKB-UniRule"/>
</dbReference>
<dbReference type="InterPro" id="IPR003694">
    <property type="entry name" value="NAD_synthase"/>
</dbReference>
<name>A0A1F5WRA4_9BACT</name>
<keyword evidence="3 7" id="KW-0436">Ligase</keyword>
<dbReference type="CDD" id="cd00553">
    <property type="entry name" value="NAD_synthase"/>
    <property type="match status" value="1"/>
</dbReference>
<evidence type="ECO:0000256" key="5">
    <source>
        <dbReference type="ARBA" id="ARBA00022840"/>
    </source>
</evidence>
<feature type="domain" description="HTH cro/C1-type" evidence="11">
    <location>
        <begin position="403"/>
        <end position="426"/>
    </location>
</feature>
<dbReference type="EC" id="6.3.5.1" evidence="7 8"/>
<dbReference type="PANTHER" id="PTHR23090:SF9">
    <property type="entry name" value="GLUTAMINE-DEPENDENT NAD(+) SYNTHETASE"/>
    <property type="match status" value="1"/>
</dbReference>
<proteinExistence type="inferred from homology"/>
<feature type="binding site" evidence="7">
    <location>
        <position position="451"/>
    </location>
    <ligand>
        <name>deamido-NAD(+)</name>
        <dbReference type="ChEBI" id="CHEBI:58437"/>
        <note>ligand shared between two neighboring subunits</note>
    </ligand>
</feature>
<dbReference type="Pfam" id="PF00795">
    <property type="entry name" value="CN_hydrolase"/>
    <property type="match status" value="1"/>
</dbReference>
<keyword evidence="5 7" id="KW-0067">ATP-binding</keyword>
<feature type="domain" description="CN hydrolase" evidence="10">
    <location>
        <begin position="7"/>
        <end position="274"/>
    </location>
</feature>
<feature type="binding site" evidence="7">
    <location>
        <position position="480"/>
    </location>
    <ligand>
        <name>deamido-NAD(+)</name>
        <dbReference type="ChEBI" id="CHEBI:58437"/>
        <note>ligand shared between two neighboring subunits</note>
    </ligand>
</feature>
<dbReference type="GO" id="GO:0009435">
    <property type="term" value="P:NAD+ biosynthetic process"/>
    <property type="evidence" value="ECO:0007669"/>
    <property type="project" value="UniProtKB-UniRule"/>
</dbReference>
<dbReference type="Gene3D" id="1.10.10.1140">
    <property type="entry name" value="Glutamine-dependent NAD+ synthetase, C-terminal domain"/>
    <property type="match status" value="1"/>
</dbReference>
<comment type="pathway">
    <text evidence="1 7 8">Cofactor biosynthesis; NAD(+) biosynthesis; NAD(+) from deamido-NAD(+) (L-Gln route): step 1/1.</text>
</comment>
<dbReference type="InterPro" id="IPR036526">
    <property type="entry name" value="C-N_Hydrolase_sf"/>
</dbReference>
<evidence type="ECO:0000256" key="9">
    <source>
        <dbReference type="RuleBase" id="RU003811"/>
    </source>
</evidence>
<keyword evidence="6 7" id="KW-0520">NAD</keyword>
<evidence type="ECO:0000256" key="3">
    <source>
        <dbReference type="ARBA" id="ARBA00022598"/>
    </source>
</evidence>
<comment type="similarity">
    <text evidence="2 7 8">In the C-terminal section; belongs to the NAD synthetase family.</text>
</comment>
<evidence type="ECO:0000256" key="7">
    <source>
        <dbReference type="HAMAP-Rule" id="MF_02090"/>
    </source>
</evidence>
<evidence type="ECO:0000256" key="1">
    <source>
        <dbReference type="ARBA" id="ARBA00005188"/>
    </source>
</evidence>
<comment type="similarity">
    <text evidence="9">Belongs to the NAD synthetase family.</text>
</comment>
<dbReference type="PIRSF" id="PIRSF006630">
    <property type="entry name" value="NADS_GAT"/>
    <property type="match status" value="1"/>
</dbReference>
<dbReference type="Gene3D" id="3.60.110.10">
    <property type="entry name" value="Carbon-nitrogen hydrolase"/>
    <property type="match status" value="1"/>
</dbReference>
<gene>
    <name evidence="7" type="primary">nadE</name>
    <name evidence="12" type="ORF">A2W54_03800</name>
</gene>
<feature type="binding site" evidence="7">
    <location>
        <begin position="485"/>
        <end position="488"/>
    </location>
    <ligand>
        <name>deamido-NAD(+)</name>
        <dbReference type="ChEBI" id="CHEBI:58437"/>
        <note>ligand shared between two neighboring subunits</note>
    </ligand>
</feature>
<dbReference type="SUPFAM" id="SSF52402">
    <property type="entry name" value="Adenine nucleotide alpha hydrolases-like"/>
    <property type="match status" value="1"/>
</dbReference>